<accession>A0A450WVG6</accession>
<reference evidence="1" key="1">
    <citation type="submission" date="2019-02" db="EMBL/GenBank/DDBJ databases">
        <authorList>
            <person name="Gruber-Vodicka R. H."/>
            <person name="Seah K. B. B."/>
        </authorList>
    </citation>
    <scope>NUCLEOTIDE SEQUENCE</scope>
    <source>
        <strain evidence="1">BECK_S313</strain>
    </source>
</reference>
<name>A0A450WVG6_9GAMM</name>
<evidence type="ECO:0000313" key="1">
    <source>
        <dbReference type="EMBL" id="VFK21063.1"/>
    </source>
</evidence>
<dbReference type="EMBL" id="CAADFK010000235">
    <property type="protein sequence ID" value="VFK21063.1"/>
    <property type="molecule type" value="Genomic_DNA"/>
</dbReference>
<protein>
    <submittedName>
        <fullName evidence="1">Uncharacterized protein</fullName>
    </submittedName>
</protein>
<organism evidence="1">
    <name type="scientific">Candidatus Kentrum sp. LPFa</name>
    <dbReference type="NCBI Taxonomy" id="2126335"/>
    <lineage>
        <taxon>Bacteria</taxon>
        <taxon>Pseudomonadati</taxon>
        <taxon>Pseudomonadota</taxon>
        <taxon>Gammaproteobacteria</taxon>
        <taxon>Candidatus Kentrum</taxon>
    </lineage>
</organism>
<gene>
    <name evidence="1" type="ORF">BECKLPF1236B_GA0070989_12355</name>
</gene>
<sequence>MLFISRSALQYGSSFNGSLLAQDYGSLLSGEASLAYSSSIRHSLDKRESSNKYFLAIKVPSMALDPVPAFAGMTYPCRDDGIVEFRFDFQFGVKMPDSCFCRSEAQPR</sequence>
<dbReference type="AlphaFoldDB" id="A0A450WVG6"/>
<proteinExistence type="predicted"/>